<dbReference type="InterPro" id="IPR000477">
    <property type="entry name" value="RT_dom"/>
</dbReference>
<gene>
    <name evidence="2" type="ORF">FLAPXU55_01719</name>
</gene>
<organism evidence="2 3">
    <name type="scientific">Flavobacterium panici</name>
    <dbReference type="NCBI Taxonomy" id="2654843"/>
    <lineage>
        <taxon>Bacteria</taxon>
        <taxon>Pseudomonadati</taxon>
        <taxon>Bacteroidota</taxon>
        <taxon>Flavobacteriia</taxon>
        <taxon>Flavobacteriales</taxon>
        <taxon>Flavobacteriaceae</taxon>
        <taxon>Flavobacterium</taxon>
    </lineage>
</organism>
<dbReference type="AlphaFoldDB" id="A0A9N8P1E0"/>
<evidence type="ECO:0000259" key="1">
    <source>
        <dbReference type="PROSITE" id="PS50878"/>
    </source>
</evidence>
<feature type="domain" description="Reverse transcriptase" evidence="1">
    <location>
        <begin position="144"/>
        <end position="368"/>
    </location>
</feature>
<dbReference type="RefSeq" id="WP_180857338.1">
    <property type="nucleotide sequence ID" value="NZ_CAIJDE010000036.1"/>
</dbReference>
<name>A0A9N8P1E0_9FLAO</name>
<dbReference type="CDD" id="cd01646">
    <property type="entry name" value="RT_Bac_retron_I"/>
    <property type="match status" value="1"/>
</dbReference>
<comment type="caution">
    <text evidence="2">The sequence shown here is derived from an EMBL/GenBank/DDBJ whole genome shotgun (WGS) entry which is preliminary data.</text>
</comment>
<accession>A0A9N8P1E0</accession>
<dbReference type="NCBIfam" id="NF041748">
    <property type="entry name" value="Drt3b"/>
    <property type="match status" value="1"/>
</dbReference>
<sequence>MKKRKKKILKYSKERAILSDVLPYETPITFSNRHLYNFLTLNKVNLNGDFISWEKSKNDSTNIVNEQFIRVLFGLKGPINNNTIKIDPKKEKRKIPFGYRITHKERDFRELSIPHPKTQLELVAFYEKYKELILYYSNISPFSIRKPHGVAKFIFKNDRLHKKNKGDNDDIIESHEKEYENLKTFFTYKKYSNIYQFYEDYRYHRAEKKYNKMFKFDIAKCFDSIYTHSLSWAIFNKEIVKDNLNKKPFSDDFDCFMQNSNYGETNGILIGPEFSRIFAELILQQIDKSIEIELRNGENKLYFKKDYEIYRYVDDFFVFYNTDETRDKILSLYKMKLKDYKMSISESKTIFYEKPLITDLTIGKGRVVELFDEKIKLKIEKPEDENEIFHKLSYDCNSNKLIIKFKTIIKESNVQYKDIMNFTFAIIGKRLERCINKFEKYYSTLCELEKDSQLNEEEIKKKTKQESVFSNFIVEYLDFLFFLYSVSPKVNSTIRISNILALVIKYFNGKYRYKIVAPFLTHSYYLFDRFQNSSTSKEFVLKKIADEINLVISSSKMEKHIQIENLYLLILLRELGKKFTLTENELIKYFKLEESNEKLALSFTPNYFTITVLLFYIRDIKSFSRIKSMLKDEIINKIKLVDLPKRNQTTENVLLFFDVLSCPYLDNKFKREVFTLFNIDIIYHNQILMYKKSKKYWFTKWDNFNLAKELTAKKSLEVYS</sequence>
<evidence type="ECO:0000313" key="2">
    <source>
        <dbReference type="EMBL" id="CAC9974026.1"/>
    </source>
</evidence>
<dbReference type="EMBL" id="CAIJDE010000036">
    <property type="protein sequence ID" value="CAC9974026.1"/>
    <property type="molecule type" value="Genomic_DNA"/>
</dbReference>
<protein>
    <recommendedName>
        <fullName evidence="1">Reverse transcriptase domain-containing protein</fullName>
    </recommendedName>
</protein>
<reference evidence="2 3" key="1">
    <citation type="submission" date="2020-06" db="EMBL/GenBank/DDBJ databases">
        <authorList>
            <person name="Criscuolo A."/>
        </authorList>
    </citation>
    <scope>NUCLEOTIDE SEQUENCE [LARGE SCALE GENOMIC DNA]</scope>
    <source>
        <strain evidence="2">PXU-55</strain>
    </source>
</reference>
<proteinExistence type="predicted"/>
<dbReference type="Proteomes" id="UP000533639">
    <property type="component" value="Unassembled WGS sequence"/>
</dbReference>
<dbReference type="SUPFAM" id="SSF56672">
    <property type="entry name" value="DNA/RNA polymerases"/>
    <property type="match status" value="1"/>
</dbReference>
<dbReference type="InterPro" id="IPR043502">
    <property type="entry name" value="DNA/RNA_pol_sf"/>
</dbReference>
<dbReference type="PROSITE" id="PS50878">
    <property type="entry name" value="RT_POL"/>
    <property type="match status" value="1"/>
</dbReference>
<dbReference type="Pfam" id="PF00078">
    <property type="entry name" value="RVT_1"/>
    <property type="match status" value="1"/>
</dbReference>
<evidence type="ECO:0000313" key="3">
    <source>
        <dbReference type="Proteomes" id="UP000533639"/>
    </source>
</evidence>
<keyword evidence="3" id="KW-1185">Reference proteome</keyword>